<evidence type="ECO:0000313" key="6">
    <source>
        <dbReference type="EMBL" id="CAB4731282.1"/>
    </source>
</evidence>
<dbReference type="PANTHER" id="PTHR32089:SF112">
    <property type="entry name" value="LYSOZYME-LIKE PROTEIN-RELATED"/>
    <property type="match status" value="1"/>
</dbReference>
<dbReference type="GO" id="GO:0007165">
    <property type="term" value="P:signal transduction"/>
    <property type="evidence" value="ECO:0007669"/>
    <property type="project" value="UniProtKB-KW"/>
</dbReference>
<dbReference type="SUPFAM" id="SSF55781">
    <property type="entry name" value="GAF domain-like"/>
    <property type="match status" value="1"/>
</dbReference>
<gene>
    <name evidence="6" type="ORF">UFOPK2761_00522</name>
</gene>
<dbReference type="PROSITE" id="PS50111">
    <property type="entry name" value="CHEMOTAXIS_TRANSDUC_2"/>
    <property type="match status" value="1"/>
</dbReference>
<dbReference type="InterPro" id="IPR003660">
    <property type="entry name" value="HAMP_dom"/>
</dbReference>
<dbReference type="AlphaFoldDB" id="A0A6J6S999"/>
<name>A0A6J6S999_9ZZZZ</name>
<dbReference type="SMART" id="SM00283">
    <property type="entry name" value="MA"/>
    <property type="match status" value="1"/>
</dbReference>
<evidence type="ECO:0000256" key="2">
    <source>
        <dbReference type="ARBA" id="ARBA00029447"/>
    </source>
</evidence>
<dbReference type="InterPro" id="IPR004089">
    <property type="entry name" value="MCPsignal_dom"/>
</dbReference>
<dbReference type="Gene3D" id="1.10.287.950">
    <property type="entry name" value="Methyl-accepting chemotaxis protein"/>
    <property type="match status" value="1"/>
</dbReference>
<organism evidence="6">
    <name type="scientific">freshwater metagenome</name>
    <dbReference type="NCBI Taxonomy" id="449393"/>
    <lineage>
        <taxon>unclassified sequences</taxon>
        <taxon>metagenomes</taxon>
        <taxon>ecological metagenomes</taxon>
    </lineage>
</organism>
<keyword evidence="1" id="KW-0807">Transducer</keyword>
<feature type="domain" description="HAMP" evidence="5">
    <location>
        <begin position="461"/>
        <end position="513"/>
    </location>
</feature>
<dbReference type="InterPro" id="IPR029016">
    <property type="entry name" value="GAF-like_dom_sf"/>
</dbReference>
<accession>A0A6J6S999</accession>
<dbReference type="Pfam" id="PF00015">
    <property type="entry name" value="MCPsignal"/>
    <property type="match status" value="1"/>
</dbReference>
<feature type="compositionally biased region" description="Polar residues" evidence="3">
    <location>
        <begin position="1"/>
        <end position="14"/>
    </location>
</feature>
<dbReference type="GO" id="GO:0016020">
    <property type="term" value="C:membrane"/>
    <property type="evidence" value="ECO:0007669"/>
    <property type="project" value="InterPro"/>
</dbReference>
<evidence type="ECO:0000259" key="4">
    <source>
        <dbReference type="PROSITE" id="PS50111"/>
    </source>
</evidence>
<dbReference type="PANTHER" id="PTHR32089">
    <property type="entry name" value="METHYL-ACCEPTING CHEMOTAXIS PROTEIN MCPB"/>
    <property type="match status" value="1"/>
</dbReference>
<sequence>MTELQTRATQNGSGTASARAKAVKAATSKPVAPDAAPAAAPDLTKMRSVLDSLPTRVMLADTQLVITYANPATVEGLRALADWIPVSPDNLVGSSLDIFHKDPSYQRGLLADPEKHLPRRAHIQVGPETLDLNVAAIYDDNGTYVGAMATWDLVTEKLALEQQVARVTSMMENSPTNMMFADREFNITYMNPASLETLRGLQAHLPVPADKIVGTSLDVFHKNPDYQRAILADEAQLPRRANISVGPETLDLNVSPIRDKDGQYIGAMATWEVITDKLKAAAERDDAMADANALSKTLAVLGSSSTREQAIQETLDAVRAEFGWAYGSYWAVDPADGLLHFAAESGDAGPEFRAVTLAATFAEGVGLSGRAWRSRDLFFTPDLGEMTDCVRAPVAQKVGVKSGLCFPVIVEGQVIGTMDFFMLETITPSGQRLDTLRNVGRLVSQAFNRITKESAEREQAAEMAAKVEMVLDVVRAAAEGDLTREMTVAGDDAVGQLAGGLSSLLGTLRESMSTIGQTADALGVAAEQLTILSQGMGDGASVTSDKAASASSSSSEVSASIQTVASAAEEMTASIREIAQNATEAASVATGAVGVASQAQDTVASLGESSAEIGQVIKVITSIAQQTNLLALNATIEAARAGDAGKGFAVVANEVKELAKETAKATEDIGRKIEAIQGDTSGAVSAIAEISEVIGRINDIQTTIASAVEEQTATTNEIARSVTEAAGGANGITDDISQVASAADDTRQGAQNTLQSATELSTMAAELKAQVGRFRV</sequence>
<dbReference type="InterPro" id="IPR003018">
    <property type="entry name" value="GAF"/>
</dbReference>
<dbReference type="InterPro" id="IPR000014">
    <property type="entry name" value="PAS"/>
</dbReference>
<dbReference type="PROSITE" id="PS50885">
    <property type="entry name" value="HAMP"/>
    <property type="match status" value="1"/>
</dbReference>
<dbReference type="Gene3D" id="3.30.450.40">
    <property type="match status" value="1"/>
</dbReference>
<evidence type="ECO:0000259" key="5">
    <source>
        <dbReference type="PROSITE" id="PS50885"/>
    </source>
</evidence>
<feature type="region of interest" description="Disordered" evidence="3">
    <location>
        <begin position="1"/>
        <end position="38"/>
    </location>
</feature>
<feature type="domain" description="Methyl-accepting transducer" evidence="4">
    <location>
        <begin position="518"/>
        <end position="761"/>
    </location>
</feature>
<evidence type="ECO:0000256" key="3">
    <source>
        <dbReference type="SAM" id="MobiDB-lite"/>
    </source>
</evidence>
<dbReference type="InterPro" id="IPR035965">
    <property type="entry name" value="PAS-like_dom_sf"/>
</dbReference>
<feature type="compositionally biased region" description="Low complexity" evidence="3">
    <location>
        <begin position="15"/>
        <end position="38"/>
    </location>
</feature>
<protein>
    <submittedName>
        <fullName evidence="6">Unannotated protein</fullName>
    </submittedName>
</protein>
<dbReference type="SMART" id="SM00065">
    <property type="entry name" value="GAF"/>
    <property type="match status" value="1"/>
</dbReference>
<dbReference type="SMART" id="SM00304">
    <property type="entry name" value="HAMP"/>
    <property type="match status" value="1"/>
</dbReference>
<dbReference type="SUPFAM" id="SSF58104">
    <property type="entry name" value="Methyl-accepting chemotaxis protein (MCP) signaling domain"/>
    <property type="match status" value="1"/>
</dbReference>
<dbReference type="Pfam" id="PF13188">
    <property type="entry name" value="PAS_8"/>
    <property type="match status" value="1"/>
</dbReference>
<evidence type="ECO:0000256" key="1">
    <source>
        <dbReference type="ARBA" id="ARBA00023224"/>
    </source>
</evidence>
<dbReference type="Pfam" id="PF13185">
    <property type="entry name" value="GAF_2"/>
    <property type="match status" value="1"/>
</dbReference>
<comment type="similarity">
    <text evidence="2">Belongs to the methyl-accepting chemotaxis (MCP) protein family.</text>
</comment>
<proteinExistence type="inferred from homology"/>
<dbReference type="Gene3D" id="3.30.450.20">
    <property type="entry name" value="PAS domain"/>
    <property type="match status" value="2"/>
</dbReference>
<dbReference type="SUPFAM" id="SSF55785">
    <property type="entry name" value="PYP-like sensor domain (PAS domain)"/>
    <property type="match status" value="2"/>
</dbReference>
<dbReference type="CDD" id="cd00130">
    <property type="entry name" value="PAS"/>
    <property type="match status" value="1"/>
</dbReference>
<reference evidence="6" key="1">
    <citation type="submission" date="2020-05" db="EMBL/GenBank/DDBJ databases">
        <authorList>
            <person name="Chiriac C."/>
            <person name="Salcher M."/>
            <person name="Ghai R."/>
            <person name="Kavagutti S V."/>
        </authorList>
    </citation>
    <scope>NUCLEOTIDE SEQUENCE</scope>
</reference>
<dbReference type="EMBL" id="CAEZYQ010000003">
    <property type="protein sequence ID" value="CAB4731282.1"/>
    <property type="molecule type" value="Genomic_DNA"/>
</dbReference>